<evidence type="ECO:0000313" key="2">
    <source>
        <dbReference type="Proteomes" id="UP000799757"/>
    </source>
</evidence>
<protein>
    <submittedName>
        <fullName evidence="1">Uncharacterized protein</fullName>
    </submittedName>
</protein>
<dbReference type="AlphaFoldDB" id="A0A6A6XMM2"/>
<evidence type="ECO:0000313" key="1">
    <source>
        <dbReference type="EMBL" id="KAF2797185.1"/>
    </source>
</evidence>
<sequence length="464" mass="52523">MSDLLHKLPPCEISTSCLSYDKCPMSHYHVPLQSPRPQRRTYTHICLPLVILSSILTFSWVLVDLFQTTPRHAGIVHTAEVTSNETCHWCIIEVGEEQKQWPAVGYDLTESYGTATIKFPSGEIIYIGPIEGDDNYKNAMHKLSLESSKHTAPPYNWYWDAPGGPFAGTYDYPRRQWRSWRKYWGLPATHEVGAISTLLTSLIASSSAAILARNSSQDATKAVITTPDLLALYDEDIYDVAEYAGLNASGAHPFRASYFPDTVLSTPRYERQPKYIDAAYMGYGFGLCSPYQSDNNCQTNDTGMRYSNVLTVYISRRAVDIEHGSWKNYAYTRMLDYQQHASFFDDTLGLDDRTSGNEDGGEDEAAYWQRLRALLLSCMHPMSSQNNVSHVFLVGEKAKEERVEMEVREAISQRPQVYVPRVYKENAVFGPSRGAAEMAARILWFPEDCGFDEPVKGRKLCRKD</sequence>
<accession>A0A6A6XMM2</accession>
<organism evidence="1 2">
    <name type="scientific">Melanomma pulvis-pyrius CBS 109.77</name>
    <dbReference type="NCBI Taxonomy" id="1314802"/>
    <lineage>
        <taxon>Eukaryota</taxon>
        <taxon>Fungi</taxon>
        <taxon>Dikarya</taxon>
        <taxon>Ascomycota</taxon>
        <taxon>Pezizomycotina</taxon>
        <taxon>Dothideomycetes</taxon>
        <taxon>Pleosporomycetidae</taxon>
        <taxon>Pleosporales</taxon>
        <taxon>Melanommataceae</taxon>
        <taxon>Melanomma</taxon>
    </lineage>
</organism>
<gene>
    <name evidence="1" type="ORF">K505DRAFT_372636</name>
</gene>
<dbReference type="Proteomes" id="UP000799757">
    <property type="component" value="Unassembled WGS sequence"/>
</dbReference>
<keyword evidence="2" id="KW-1185">Reference proteome</keyword>
<dbReference type="OrthoDB" id="3643156at2759"/>
<dbReference type="EMBL" id="MU001812">
    <property type="protein sequence ID" value="KAF2797185.1"/>
    <property type="molecule type" value="Genomic_DNA"/>
</dbReference>
<name>A0A6A6XMM2_9PLEO</name>
<reference evidence="1" key="1">
    <citation type="journal article" date="2020" name="Stud. Mycol.">
        <title>101 Dothideomycetes genomes: a test case for predicting lifestyles and emergence of pathogens.</title>
        <authorList>
            <person name="Haridas S."/>
            <person name="Albert R."/>
            <person name="Binder M."/>
            <person name="Bloem J."/>
            <person name="Labutti K."/>
            <person name="Salamov A."/>
            <person name="Andreopoulos B."/>
            <person name="Baker S."/>
            <person name="Barry K."/>
            <person name="Bills G."/>
            <person name="Bluhm B."/>
            <person name="Cannon C."/>
            <person name="Castanera R."/>
            <person name="Culley D."/>
            <person name="Daum C."/>
            <person name="Ezra D."/>
            <person name="Gonzalez J."/>
            <person name="Henrissat B."/>
            <person name="Kuo A."/>
            <person name="Liang C."/>
            <person name="Lipzen A."/>
            <person name="Lutzoni F."/>
            <person name="Magnuson J."/>
            <person name="Mondo S."/>
            <person name="Nolan M."/>
            <person name="Ohm R."/>
            <person name="Pangilinan J."/>
            <person name="Park H.-J."/>
            <person name="Ramirez L."/>
            <person name="Alfaro M."/>
            <person name="Sun H."/>
            <person name="Tritt A."/>
            <person name="Yoshinaga Y."/>
            <person name="Zwiers L.-H."/>
            <person name="Turgeon B."/>
            <person name="Goodwin S."/>
            <person name="Spatafora J."/>
            <person name="Crous P."/>
            <person name="Grigoriev I."/>
        </authorList>
    </citation>
    <scope>NUCLEOTIDE SEQUENCE</scope>
    <source>
        <strain evidence="1">CBS 109.77</strain>
    </source>
</reference>
<proteinExistence type="predicted"/>